<feature type="domain" description="HTH cro/C1-type" evidence="1">
    <location>
        <begin position="6"/>
        <end position="59"/>
    </location>
</feature>
<dbReference type="InterPro" id="IPR011990">
    <property type="entry name" value="TPR-like_helical_dom_sf"/>
</dbReference>
<dbReference type="Gene3D" id="1.25.40.10">
    <property type="entry name" value="Tetratricopeptide repeat domain"/>
    <property type="match status" value="1"/>
</dbReference>
<evidence type="ECO:0000259" key="1">
    <source>
        <dbReference type="PROSITE" id="PS50943"/>
    </source>
</evidence>
<protein>
    <submittedName>
        <fullName evidence="2">Helix-turn-helix transcriptional regulator</fullName>
    </submittedName>
</protein>
<keyword evidence="3" id="KW-1185">Reference proteome</keyword>
<dbReference type="Pfam" id="PF01381">
    <property type="entry name" value="HTH_3"/>
    <property type="match status" value="1"/>
</dbReference>
<dbReference type="PANTHER" id="PTHR37038:SF14">
    <property type="entry name" value="TRANSCRIPTIONAL ACTIVATOR"/>
    <property type="match status" value="1"/>
</dbReference>
<reference evidence="2 3" key="1">
    <citation type="submission" date="2020-07" db="EMBL/GenBank/DDBJ databases">
        <title>Facklamia lactis sp. nov., isolated from raw milk.</title>
        <authorList>
            <person name="Doll E.V."/>
            <person name="Huptas C."/>
            <person name="Staib L."/>
            <person name="Wenning M."/>
            <person name="Scherer S."/>
        </authorList>
    </citation>
    <scope>NUCLEOTIDE SEQUENCE [LARGE SCALE GENOMIC DNA]</scope>
    <source>
        <strain evidence="2 3">DSM 104272</strain>
    </source>
</reference>
<dbReference type="SUPFAM" id="SSF47413">
    <property type="entry name" value="lambda repressor-like DNA-binding domains"/>
    <property type="match status" value="1"/>
</dbReference>
<dbReference type="InterPro" id="IPR001387">
    <property type="entry name" value="Cro/C1-type_HTH"/>
</dbReference>
<sequence length="283" mass="33554">MLGYRMKNRRKELGLTQSELAADICEQSQISKIENNDYAPSSDILYKLSKRLNVSMEYFFDNNIEDSQTNLTQFKELADNLLKKRDFNALKYLLEVKIENDVVITSQDAIYIEWLKAIITYNVKGQKNEAIKRLEKVAKDVKEEHSFYLEFWNVLSSFYFENGEIEKYKRSFLNNIKQAEKLDLTFIDNFQLLIKIRYNYARFLVKNKETPIAIREILEVIDICKKYHSSYLLADLFCLLADIGESFLTETEIEDYYNKALILYKVYDNDLMYLSLKEYLSKS</sequence>
<dbReference type="RefSeq" id="WP_197104363.1">
    <property type="nucleotide sequence ID" value="NZ_JACCEL010000011.1"/>
</dbReference>
<organism evidence="2 3">
    <name type="scientific">Ruoffia tabacinasalis</name>
    <dbReference type="NCBI Taxonomy" id="87458"/>
    <lineage>
        <taxon>Bacteria</taxon>
        <taxon>Bacillati</taxon>
        <taxon>Bacillota</taxon>
        <taxon>Bacilli</taxon>
        <taxon>Lactobacillales</taxon>
        <taxon>Aerococcaceae</taxon>
        <taxon>Ruoffia</taxon>
    </lineage>
</organism>
<accession>A0ABS0LJL5</accession>
<evidence type="ECO:0000313" key="2">
    <source>
        <dbReference type="EMBL" id="MBG9978252.1"/>
    </source>
</evidence>
<dbReference type="SMART" id="SM00530">
    <property type="entry name" value="HTH_XRE"/>
    <property type="match status" value="1"/>
</dbReference>
<proteinExistence type="predicted"/>
<dbReference type="EMBL" id="JACCEL010000011">
    <property type="protein sequence ID" value="MBG9978252.1"/>
    <property type="molecule type" value="Genomic_DNA"/>
</dbReference>
<dbReference type="InterPro" id="IPR053163">
    <property type="entry name" value="HTH-type_regulator_Rgg"/>
</dbReference>
<dbReference type="CDD" id="cd00093">
    <property type="entry name" value="HTH_XRE"/>
    <property type="match status" value="1"/>
</dbReference>
<dbReference type="Proteomes" id="UP000823401">
    <property type="component" value="Unassembled WGS sequence"/>
</dbReference>
<dbReference type="InterPro" id="IPR010982">
    <property type="entry name" value="Lambda_DNA-bd_dom_sf"/>
</dbReference>
<comment type="caution">
    <text evidence="2">The sequence shown here is derived from an EMBL/GenBank/DDBJ whole genome shotgun (WGS) entry which is preliminary data.</text>
</comment>
<name>A0ABS0LJL5_9LACT</name>
<gene>
    <name evidence="2" type="ORF">HYQ42_05575</name>
</gene>
<dbReference type="PANTHER" id="PTHR37038">
    <property type="entry name" value="TRANSCRIPTIONAL REGULATOR-RELATED"/>
    <property type="match status" value="1"/>
</dbReference>
<evidence type="ECO:0000313" key="3">
    <source>
        <dbReference type="Proteomes" id="UP000823401"/>
    </source>
</evidence>
<dbReference type="PROSITE" id="PS50943">
    <property type="entry name" value="HTH_CROC1"/>
    <property type="match status" value="1"/>
</dbReference>